<dbReference type="RefSeq" id="WP_125685518.1">
    <property type="nucleotide sequence ID" value="NZ_JBHSSI010000022.1"/>
</dbReference>
<evidence type="ECO:0000259" key="1">
    <source>
        <dbReference type="PROSITE" id="PS50042"/>
    </source>
</evidence>
<dbReference type="Pfam" id="PF00027">
    <property type="entry name" value="cNMP_binding"/>
    <property type="match status" value="1"/>
</dbReference>
<dbReference type="PROSITE" id="PS50042">
    <property type="entry name" value="CNMP_BINDING_3"/>
    <property type="match status" value="1"/>
</dbReference>
<name>A0ABW1TDT1_9LACO</name>
<dbReference type="Gene3D" id="2.60.120.10">
    <property type="entry name" value="Jelly Rolls"/>
    <property type="match status" value="1"/>
</dbReference>
<dbReference type="SUPFAM" id="SSF51206">
    <property type="entry name" value="cAMP-binding domain-like"/>
    <property type="match status" value="1"/>
</dbReference>
<feature type="domain" description="Cyclic nucleotide-binding" evidence="1">
    <location>
        <begin position="28"/>
        <end position="111"/>
    </location>
</feature>
<accession>A0ABW1TDT1</accession>
<organism evidence="2 3">
    <name type="scientific">Levilactobacillus fujinensis</name>
    <dbReference type="NCBI Taxonomy" id="2486024"/>
    <lineage>
        <taxon>Bacteria</taxon>
        <taxon>Bacillati</taxon>
        <taxon>Bacillota</taxon>
        <taxon>Bacilli</taxon>
        <taxon>Lactobacillales</taxon>
        <taxon>Lactobacillaceae</taxon>
        <taxon>Levilactobacillus</taxon>
    </lineage>
</organism>
<dbReference type="CDD" id="cd00038">
    <property type="entry name" value="CAP_ED"/>
    <property type="match status" value="1"/>
</dbReference>
<comment type="caution">
    <text evidence="2">The sequence shown here is derived from an EMBL/GenBank/DDBJ whole genome shotgun (WGS) entry which is preliminary data.</text>
</comment>
<dbReference type="InterPro" id="IPR018490">
    <property type="entry name" value="cNMP-bd_dom_sf"/>
</dbReference>
<sequence>MEIPAYLAREFPEIGAHWAELQTLFVAKSVPAGTTLLAEGDVATEIFIITQGALRLWHNSDGKDITLQFFFENQLVSSFESFYLGQPSGFSIESFEDTRVLMLSRTDADRIQRKYPTIEPAITRFVCERFIAYRNIFFDQLQYSPVERYQQLAADAPEILARVPLHLVASYLGMTPVSLSRIRTRLKGN</sequence>
<proteinExistence type="predicted"/>
<dbReference type="Proteomes" id="UP001596283">
    <property type="component" value="Unassembled WGS sequence"/>
</dbReference>
<dbReference type="EMBL" id="JBHSSI010000022">
    <property type="protein sequence ID" value="MFC6259799.1"/>
    <property type="molecule type" value="Genomic_DNA"/>
</dbReference>
<dbReference type="InterPro" id="IPR000595">
    <property type="entry name" value="cNMP-bd_dom"/>
</dbReference>
<gene>
    <name evidence="2" type="ORF">ACFP1C_02465</name>
</gene>
<evidence type="ECO:0000313" key="3">
    <source>
        <dbReference type="Proteomes" id="UP001596283"/>
    </source>
</evidence>
<evidence type="ECO:0000313" key="2">
    <source>
        <dbReference type="EMBL" id="MFC6259799.1"/>
    </source>
</evidence>
<dbReference type="InterPro" id="IPR014710">
    <property type="entry name" value="RmlC-like_jellyroll"/>
</dbReference>
<protein>
    <submittedName>
        <fullName evidence="2">Crp/Fnr family transcriptional regulator</fullName>
    </submittedName>
</protein>
<keyword evidence="3" id="KW-1185">Reference proteome</keyword>
<reference evidence="3" key="1">
    <citation type="journal article" date="2019" name="Int. J. Syst. Evol. Microbiol.">
        <title>The Global Catalogue of Microorganisms (GCM) 10K type strain sequencing project: providing services to taxonomists for standard genome sequencing and annotation.</title>
        <authorList>
            <consortium name="The Broad Institute Genomics Platform"/>
            <consortium name="The Broad Institute Genome Sequencing Center for Infectious Disease"/>
            <person name="Wu L."/>
            <person name="Ma J."/>
        </authorList>
    </citation>
    <scope>NUCLEOTIDE SEQUENCE [LARGE SCALE GENOMIC DNA]</scope>
    <source>
        <strain evidence="3">CCM 8908</strain>
    </source>
</reference>